<reference evidence="2 3" key="1">
    <citation type="journal article" date="2021" name="Elife">
        <title>Chloroplast acquisition without the gene transfer in kleptoplastic sea slugs, Plakobranchus ocellatus.</title>
        <authorList>
            <person name="Maeda T."/>
            <person name="Takahashi S."/>
            <person name="Yoshida T."/>
            <person name="Shimamura S."/>
            <person name="Takaki Y."/>
            <person name="Nagai Y."/>
            <person name="Toyoda A."/>
            <person name="Suzuki Y."/>
            <person name="Arimoto A."/>
            <person name="Ishii H."/>
            <person name="Satoh N."/>
            <person name="Nishiyama T."/>
            <person name="Hasebe M."/>
            <person name="Maruyama T."/>
            <person name="Minagawa J."/>
            <person name="Obokata J."/>
            <person name="Shigenobu S."/>
        </authorList>
    </citation>
    <scope>NUCLEOTIDE SEQUENCE [LARGE SCALE GENOMIC DNA]</scope>
</reference>
<accession>A0AAV4DQR6</accession>
<dbReference type="EMBL" id="BLXT01008183">
    <property type="protein sequence ID" value="GFO46349.1"/>
    <property type="molecule type" value="Genomic_DNA"/>
</dbReference>
<evidence type="ECO:0000313" key="3">
    <source>
        <dbReference type="Proteomes" id="UP000735302"/>
    </source>
</evidence>
<gene>
    <name evidence="2" type="ORF">PoB_007285400</name>
</gene>
<feature type="region of interest" description="Disordered" evidence="1">
    <location>
        <begin position="34"/>
        <end position="106"/>
    </location>
</feature>
<proteinExistence type="predicted"/>
<name>A0AAV4DQR6_9GAST</name>
<organism evidence="2 3">
    <name type="scientific">Plakobranchus ocellatus</name>
    <dbReference type="NCBI Taxonomy" id="259542"/>
    <lineage>
        <taxon>Eukaryota</taxon>
        <taxon>Metazoa</taxon>
        <taxon>Spiralia</taxon>
        <taxon>Lophotrochozoa</taxon>
        <taxon>Mollusca</taxon>
        <taxon>Gastropoda</taxon>
        <taxon>Heterobranchia</taxon>
        <taxon>Euthyneura</taxon>
        <taxon>Panpulmonata</taxon>
        <taxon>Sacoglossa</taxon>
        <taxon>Placobranchoidea</taxon>
        <taxon>Plakobranchidae</taxon>
        <taxon>Plakobranchus</taxon>
    </lineage>
</organism>
<feature type="compositionally biased region" description="Polar residues" evidence="1">
    <location>
        <begin position="40"/>
        <end position="51"/>
    </location>
</feature>
<protein>
    <submittedName>
        <fullName evidence="2">Uncharacterized protein</fullName>
    </submittedName>
</protein>
<dbReference type="Proteomes" id="UP000735302">
    <property type="component" value="Unassembled WGS sequence"/>
</dbReference>
<comment type="caution">
    <text evidence="2">The sequence shown here is derived from an EMBL/GenBank/DDBJ whole genome shotgun (WGS) entry which is preliminary data.</text>
</comment>
<sequence length="106" mass="11601">MGQRWATLGNTGQHWASITQRRLGVTGVECYNDNAKPRSPFTSLQPTTIPQQGDLRLSGPLSDQGAGGRARTRDRRVPADLRADSLVTVPPYAPKRTLSPNNSLEF</sequence>
<keyword evidence="3" id="KW-1185">Reference proteome</keyword>
<evidence type="ECO:0000256" key="1">
    <source>
        <dbReference type="SAM" id="MobiDB-lite"/>
    </source>
</evidence>
<dbReference type="AlphaFoldDB" id="A0AAV4DQR6"/>
<evidence type="ECO:0000313" key="2">
    <source>
        <dbReference type="EMBL" id="GFO46349.1"/>
    </source>
</evidence>